<organism evidence="12 13">
    <name type="scientific">Babesia gibsoni</name>
    <dbReference type="NCBI Taxonomy" id="33632"/>
    <lineage>
        <taxon>Eukaryota</taxon>
        <taxon>Sar</taxon>
        <taxon>Alveolata</taxon>
        <taxon>Apicomplexa</taxon>
        <taxon>Aconoidasida</taxon>
        <taxon>Piroplasmida</taxon>
        <taxon>Babesiidae</taxon>
        <taxon>Babesia</taxon>
    </lineage>
</organism>
<dbReference type="GO" id="GO:0000993">
    <property type="term" value="F:RNA polymerase II complex binding"/>
    <property type="evidence" value="ECO:0007669"/>
    <property type="project" value="TreeGrafter"/>
</dbReference>
<evidence type="ECO:0000256" key="4">
    <source>
        <dbReference type="ARBA" id="ARBA00022723"/>
    </source>
</evidence>
<dbReference type="EMBL" id="JAVEPI010000004">
    <property type="protein sequence ID" value="KAK1442418.1"/>
    <property type="molecule type" value="Genomic_DNA"/>
</dbReference>
<keyword evidence="13" id="KW-1185">Reference proteome</keyword>
<evidence type="ECO:0000256" key="7">
    <source>
        <dbReference type="ARBA" id="ARBA00023015"/>
    </source>
</evidence>
<dbReference type="InterPro" id="IPR007808">
    <property type="entry name" value="Elf1"/>
</dbReference>
<name>A0AAD8LN18_BABGI</name>
<evidence type="ECO:0000313" key="13">
    <source>
        <dbReference type="Proteomes" id="UP001230268"/>
    </source>
</evidence>
<dbReference type="Proteomes" id="UP001230268">
    <property type="component" value="Unassembled WGS sequence"/>
</dbReference>
<dbReference type="FunFam" id="2.20.25.190:FF:000001">
    <property type="entry name" value="Transcription elongation factor 1 homolog"/>
    <property type="match status" value="1"/>
</dbReference>
<gene>
    <name evidence="12" type="ORF">BgAZ_404480</name>
</gene>
<evidence type="ECO:0000256" key="10">
    <source>
        <dbReference type="RuleBase" id="RU364033"/>
    </source>
</evidence>
<keyword evidence="8 10" id="KW-0804">Transcription</keyword>
<dbReference type="GO" id="GO:0006368">
    <property type="term" value="P:transcription elongation by RNA polymerase II"/>
    <property type="evidence" value="ECO:0007669"/>
    <property type="project" value="TreeGrafter"/>
</dbReference>
<keyword evidence="9 10" id="KW-0539">Nucleus</keyword>
<evidence type="ECO:0000256" key="5">
    <source>
        <dbReference type="ARBA" id="ARBA00022771"/>
    </source>
</evidence>
<keyword evidence="4 10" id="KW-0479">Metal-binding</keyword>
<comment type="subcellular location">
    <subcellularLocation>
        <location evidence="2 10">Nucleus</location>
    </subcellularLocation>
</comment>
<evidence type="ECO:0000256" key="1">
    <source>
        <dbReference type="ARBA" id="ARBA00003357"/>
    </source>
</evidence>
<sequence>MGKRKSQKVKLSRTQVLKQRRGKLDKEFLCYVCQHEKSVSVKINSQAKMAYLACRICHRQFTMHTTALDQPVDVYTAWIDSCREAEKLQKSARKPGEYAYRPERAPQPTQEARSAAVSAEKVMPRTEENSKPSDDKVAAADESPPAARQTAVKRKIMEEDLSSKSFSAITGSKRSKRIIDALDELPDEPEFIVDTLKGDNLFDDD</sequence>
<reference evidence="12" key="1">
    <citation type="submission" date="2023-08" db="EMBL/GenBank/DDBJ databases">
        <title>Draft sequence of the Babesia gibsoni genome.</title>
        <authorList>
            <person name="Yamagishi J.Y."/>
            <person name="Xuan X.X."/>
        </authorList>
    </citation>
    <scope>NUCLEOTIDE SEQUENCE</scope>
    <source>
        <strain evidence="12">Azabu</strain>
    </source>
</reference>
<feature type="region of interest" description="Disordered" evidence="11">
    <location>
        <begin position="90"/>
        <end position="157"/>
    </location>
</feature>
<dbReference type="AlphaFoldDB" id="A0AAD8LN18"/>
<evidence type="ECO:0000256" key="6">
    <source>
        <dbReference type="ARBA" id="ARBA00022833"/>
    </source>
</evidence>
<keyword evidence="5 10" id="KW-0863">Zinc-finger</keyword>
<evidence type="ECO:0000256" key="2">
    <source>
        <dbReference type="ARBA" id="ARBA00004123"/>
    </source>
</evidence>
<dbReference type="Gene3D" id="2.20.25.190">
    <property type="match status" value="1"/>
</dbReference>
<feature type="compositionally biased region" description="Basic and acidic residues" evidence="11">
    <location>
        <begin position="90"/>
        <end position="104"/>
    </location>
</feature>
<keyword evidence="6 10" id="KW-0862">Zinc</keyword>
<proteinExistence type="inferred from homology"/>
<comment type="function">
    <text evidence="1 10">Transcription elongation factor implicated in the maintenance of proper chromatin structure in actively transcribed regions.</text>
</comment>
<dbReference type="InterPro" id="IPR038567">
    <property type="entry name" value="T_Elf1_sf"/>
</dbReference>
<dbReference type="Pfam" id="PF05129">
    <property type="entry name" value="Zn_ribbon_Elf1"/>
    <property type="match status" value="1"/>
</dbReference>
<evidence type="ECO:0000313" key="12">
    <source>
        <dbReference type="EMBL" id="KAK1442418.1"/>
    </source>
</evidence>
<evidence type="ECO:0000256" key="11">
    <source>
        <dbReference type="SAM" id="MobiDB-lite"/>
    </source>
</evidence>
<dbReference type="GO" id="GO:0008023">
    <property type="term" value="C:transcription elongation factor complex"/>
    <property type="evidence" value="ECO:0007669"/>
    <property type="project" value="TreeGrafter"/>
</dbReference>
<protein>
    <recommendedName>
        <fullName evidence="10">Transcription elongation factor 1 homolog</fullName>
    </recommendedName>
</protein>
<evidence type="ECO:0000256" key="8">
    <source>
        <dbReference type="ARBA" id="ARBA00023163"/>
    </source>
</evidence>
<comment type="caution">
    <text evidence="12">The sequence shown here is derived from an EMBL/GenBank/DDBJ whole genome shotgun (WGS) entry which is preliminary data.</text>
</comment>
<feature type="compositionally biased region" description="Basic and acidic residues" evidence="11">
    <location>
        <begin position="122"/>
        <end position="139"/>
    </location>
</feature>
<evidence type="ECO:0000256" key="9">
    <source>
        <dbReference type="ARBA" id="ARBA00023242"/>
    </source>
</evidence>
<keyword evidence="7 10" id="KW-0805">Transcription regulation</keyword>
<dbReference type="PANTHER" id="PTHR20934:SF0">
    <property type="entry name" value="TRANSCRIPTION ELONGATION FACTOR 1 HOMOLOG"/>
    <property type="match status" value="1"/>
</dbReference>
<dbReference type="SUPFAM" id="SSF57783">
    <property type="entry name" value="Zinc beta-ribbon"/>
    <property type="match status" value="1"/>
</dbReference>
<comment type="similarity">
    <text evidence="3 10">Belongs to the ELOF1 family.</text>
</comment>
<accession>A0AAD8LN18</accession>
<evidence type="ECO:0000256" key="3">
    <source>
        <dbReference type="ARBA" id="ARBA00009730"/>
    </source>
</evidence>
<dbReference type="PANTHER" id="PTHR20934">
    <property type="entry name" value="TRANSCRIPTION ELONGATION FACTOR 1 HOMOLOG"/>
    <property type="match status" value="1"/>
</dbReference>
<dbReference type="GO" id="GO:0008270">
    <property type="term" value="F:zinc ion binding"/>
    <property type="evidence" value="ECO:0007669"/>
    <property type="project" value="UniProtKB-KW"/>
</dbReference>